<dbReference type="Pfam" id="PF23494">
    <property type="entry name" value="bPH_10"/>
    <property type="match status" value="1"/>
</dbReference>
<feature type="domain" description="Cysteinyl-tRNA ligase anticodon binding" evidence="6">
    <location>
        <begin position="196"/>
        <end position="245"/>
    </location>
</feature>
<gene>
    <name evidence="8" type="ORF">F4561_004015</name>
</gene>
<dbReference type="InterPro" id="IPR056411">
    <property type="entry name" value="CysS_C"/>
</dbReference>
<evidence type="ECO:0000256" key="4">
    <source>
        <dbReference type="SAM" id="MobiDB-lite"/>
    </source>
</evidence>
<evidence type="ECO:0000313" key="8">
    <source>
        <dbReference type="EMBL" id="MBB4933195.1"/>
    </source>
</evidence>
<proteinExistence type="predicted"/>
<dbReference type="GO" id="GO:0004812">
    <property type="term" value="F:aminoacyl-tRNA ligase activity"/>
    <property type="evidence" value="ECO:0007669"/>
    <property type="project" value="InterPro"/>
</dbReference>
<comment type="caution">
    <text evidence="8">The sequence shown here is derived from an EMBL/GenBank/DDBJ whole genome shotgun (WGS) entry which is preliminary data.</text>
</comment>
<dbReference type="Pfam" id="PF23493">
    <property type="entry name" value="CysS_C"/>
    <property type="match status" value="1"/>
</dbReference>
<dbReference type="AlphaFoldDB" id="A0A7W7W4Y1"/>
<evidence type="ECO:0000313" key="9">
    <source>
        <dbReference type="Proteomes" id="UP000523007"/>
    </source>
</evidence>
<organism evidence="8 9">
    <name type="scientific">Lipingzhangella halophila</name>
    <dbReference type="NCBI Taxonomy" id="1783352"/>
    <lineage>
        <taxon>Bacteria</taxon>
        <taxon>Bacillati</taxon>
        <taxon>Actinomycetota</taxon>
        <taxon>Actinomycetes</taxon>
        <taxon>Streptosporangiales</taxon>
        <taxon>Nocardiopsidaceae</taxon>
        <taxon>Lipingzhangella</taxon>
    </lineage>
</organism>
<keyword evidence="2" id="KW-0547">Nucleotide-binding</keyword>
<keyword evidence="5" id="KW-0812">Transmembrane</keyword>
<dbReference type="EMBL" id="JACHJT010000001">
    <property type="protein sequence ID" value="MBB4933195.1"/>
    <property type="molecule type" value="Genomic_DNA"/>
</dbReference>
<feature type="domain" description="YqeB PH" evidence="7">
    <location>
        <begin position="27"/>
        <end position="178"/>
    </location>
</feature>
<evidence type="ECO:0000259" key="6">
    <source>
        <dbReference type="Pfam" id="PF23493"/>
    </source>
</evidence>
<keyword evidence="5" id="KW-0472">Membrane</keyword>
<feature type="region of interest" description="Disordered" evidence="4">
    <location>
        <begin position="1"/>
        <end position="25"/>
    </location>
</feature>
<keyword evidence="1" id="KW-0436">Ligase</keyword>
<keyword evidence="3" id="KW-0067">ATP-binding</keyword>
<dbReference type="Proteomes" id="UP000523007">
    <property type="component" value="Unassembled WGS sequence"/>
</dbReference>
<evidence type="ECO:0000259" key="7">
    <source>
        <dbReference type="Pfam" id="PF23494"/>
    </source>
</evidence>
<keyword evidence="9" id="KW-1185">Reference proteome</keyword>
<dbReference type="InterPro" id="IPR057798">
    <property type="entry name" value="PH_YqeB"/>
</dbReference>
<feature type="transmembrane region" description="Helical" evidence="5">
    <location>
        <begin position="37"/>
        <end position="58"/>
    </location>
</feature>
<dbReference type="InterPro" id="IPR009080">
    <property type="entry name" value="tRNAsynth_Ia_anticodon-bd"/>
</dbReference>
<keyword evidence="5" id="KW-1133">Transmembrane helix</keyword>
<evidence type="ECO:0000256" key="1">
    <source>
        <dbReference type="ARBA" id="ARBA00022598"/>
    </source>
</evidence>
<protein>
    <recommendedName>
        <fullName evidence="10">DUF308 domain-containing protein</fullName>
    </recommendedName>
</protein>
<dbReference type="SUPFAM" id="SSF47323">
    <property type="entry name" value="Anticodon-binding domain of a subclass of class I aminoacyl-tRNA synthetases"/>
    <property type="match status" value="1"/>
</dbReference>
<name>A0A7W7W4Y1_9ACTN</name>
<dbReference type="GO" id="GO:0005524">
    <property type="term" value="F:ATP binding"/>
    <property type="evidence" value="ECO:0007669"/>
    <property type="project" value="UniProtKB-KW"/>
</dbReference>
<sequence length="252" mass="27421">MNPNDTGTHDHEEARPMESGTPPHEATVLARPMGERVLIWGGFPLVGAVLGWLLPIVADWAVSLPWFPFQGPLELVAGLPALVATIGGLVLGLVAGVVLALVSESEYTTVTVADDKVTLRNDAETRTVERADATAVFRDGTDLVLLGPDTGELARQGGDMPAPERLRAAFRRHGYPWRDDGDPHAEHYQRWVEDLPGLSASAHALLKARARAVERKDRSDAEQLRSELAGLGVVLRDRDGKQFWRPAPPDSR</sequence>
<evidence type="ECO:0008006" key="10">
    <source>
        <dbReference type="Google" id="ProtNLM"/>
    </source>
</evidence>
<evidence type="ECO:0000256" key="2">
    <source>
        <dbReference type="ARBA" id="ARBA00022741"/>
    </source>
</evidence>
<feature type="compositionally biased region" description="Basic and acidic residues" evidence="4">
    <location>
        <begin position="7"/>
        <end position="16"/>
    </location>
</feature>
<dbReference type="GO" id="GO:0006418">
    <property type="term" value="P:tRNA aminoacylation for protein translation"/>
    <property type="evidence" value="ECO:0007669"/>
    <property type="project" value="InterPro"/>
</dbReference>
<feature type="transmembrane region" description="Helical" evidence="5">
    <location>
        <begin position="78"/>
        <end position="102"/>
    </location>
</feature>
<accession>A0A7W7W4Y1</accession>
<evidence type="ECO:0000256" key="3">
    <source>
        <dbReference type="ARBA" id="ARBA00022840"/>
    </source>
</evidence>
<reference evidence="8 9" key="1">
    <citation type="submission" date="2020-08" db="EMBL/GenBank/DDBJ databases">
        <title>Sequencing the genomes of 1000 actinobacteria strains.</title>
        <authorList>
            <person name="Klenk H.-P."/>
        </authorList>
    </citation>
    <scope>NUCLEOTIDE SEQUENCE [LARGE SCALE GENOMIC DNA]</scope>
    <source>
        <strain evidence="8 9">DSM 102030</strain>
    </source>
</reference>
<evidence type="ECO:0000256" key="5">
    <source>
        <dbReference type="SAM" id="Phobius"/>
    </source>
</evidence>
<dbReference type="RefSeq" id="WP_312885383.1">
    <property type="nucleotide sequence ID" value="NZ_JACHJT010000001.1"/>
</dbReference>